<dbReference type="AlphaFoldDB" id="A0A644UZG0"/>
<evidence type="ECO:0000313" key="1">
    <source>
        <dbReference type="EMBL" id="MPL84043.1"/>
    </source>
</evidence>
<dbReference type="EMBL" id="VSSQ01000184">
    <property type="protein sequence ID" value="MPL84043.1"/>
    <property type="molecule type" value="Genomic_DNA"/>
</dbReference>
<organism evidence="1">
    <name type="scientific">bioreactor metagenome</name>
    <dbReference type="NCBI Taxonomy" id="1076179"/>
    <lineage>
        <taxon>unclassified sequences</taxon>
        <taxon>metagenomes</taxon>
        <taxon>ecological metagenomes</taxon>
    </lineage>
</organism>
<comment type="caution">
    <text evidence="1">The sequence shown here is derived from an EMBL/GenBank/DDBJ whole genome shotgun (WGS) entry which is preliminary data.</text>
</comment>
<proteinExistence type="predicted"/>
<name>A0A644UZG0_9ZZZZ</name>
<sequence length="64" mass="7100">MFNMHSTSLICLKNYTFRNRVIGKTSYKLEGGALRLNASVGERINILFTEGNNSIVSFTEVGVS</sequence>
<gene>
    <name evidence="1" type="ORF">SDC9_30002</name>
</gene>
<protein>
    <submittedName>
        <fullName evidence="1">Uncharacterized protein</fullName>
    </submittedName>
</protein>
<reference evidence="1" key="1">
    <citation type="submission" date="2019-08" db="EMBL/GenBank/DDBJ databases">
        <authorList>
            <person name="Kucharzyk K."/>
            <person name="Murdoch R.W."/>
            <person name="Higgins S."/>
            <person name="Loffler F."/>
        </authorList>
    </citation>
    <scope>NUCLEOTIDE SEQUENCE</scope>
</reference>
<accession>A0A644UZG0</accession>